<feature type="domain" description="HTH cro/C1-type" evidence="1">
    <location>
        <begin position="20"/>
        <end position="74"/>
    </location>
</feature>
<evidence type="ECO:0000313" key="3">
    <source>
        <dbReference type="Proteomes" id="UP000719267"/>
    </source>
</evidence>
<reference evidence="2 3" key="1">
    <citation type="submission" date="2021-07" db="EMBL/GenBank/DDBJ databases">
        <title>Mesonia aestuariivivens sp. nov., isolated from a tidal flat.</title>
        <authorList>
            <person name="Kim Y.-O."/>
            <person name="Yoon J.-H."/>
        </authorList>
    </citation>
    <scope>NUCLEOTIDE SEQUENCE [LARGE SCALE GENOMIC DNA]</scope>
    <source>
        <strain evidence="2 3">JHPTF-M18</strain>
    </source>
</reference>
<accession>A0ABS6W4W7</accession>
<gene>
    <name evidence="2" type="ORF">KW502_14070</name>
</gene>
<proteinExistence type="predicted"/>
<comment type="caution">
    <text evidence="2">The sequence shown here is derived from an EMBL/GenBank/DDBJ whole genome shotgun (WGS) entry which is preliminary data.</text>
</comment>
<dbReference type="EMBL" id="JAHWDF010000021">
    <property type="protein sequence ID" value="MBW2962913.1"/>
    <property type="molecule type" value="Genomic_DNA"/>
</dbReference>
<dbReference type="PROSITE" id="PS50943">
    <property type="entry name" value="HTH_CROC1"/>
    <property type="match status" value="1"/>
</dbReference>
<evidence type="ECO:0000259" key="1">
    <source>
        <dbReference type="PROSITE" id="PS50943"/>
    </source>
</evidence>
<dbReference type="SMART" id="SM00530">
    <property type="entry name" value="HTH_XRE"/>
    <property type="match status" value="1"/>
</dbReference>
<sequence length="119" mass="13984">MSKTDKNEIKLIRIQIGCIIKYERLSKGLSQEELSVRIDTTSTTIGRIERAEHSCNWEILILICNQLNIEIERLFSLKSNKELQLIISNTIDLEKKLTKEKNNYYNSLKKRIEKEFALL</sequence>
<dbReference type="InterPro" id="IPR001387">
    <property type="entry name" value="Cro/C1-type_HTH"/>
</dbReference>
<organism evidence="2 3">
    <name type="scientific">Mesonia aestuariivivens</name>
    <dbReference type="NCBI Taxonomy" id="2796128"/>
    <lineage>
        <taxon>Bacteria</taxon>
        <taxon>Pseudomonadati</taxon>
        <taxon>Bacteroidota</taxon>
        <taxon>Flavobacteriia</taxon>
        <taxon>Flavobacteriales</taxon>
        <taxon>Flavobacteriaceae</taxon>
        <taxon>Mesonia</taxon>
    </lineage>
</organism>
<dbReference type="Pfam" id="PF01381">
    <property type="entry name" value="HTH_3"/>
    <property type="match status" value="1"/>
</dbReference>
<dbReference type="Proteomes" id="UP000719267">
    <property type="component" value="Unassembled WGS sequence"/>
</dbReference>
<evidence type="ECO:0000313" key="2">
    <source>
        <dbReference type="EMBL" id="MBW2962913.1"/>
    </source>
</evidence>
<keyword evidence="3" id="KW-1185">Reference proteome</keyword>
<dbReference type="CDD" id="cd00093">
    <property type="entry name" value="HTH_XRE"/>
    <property type="match status" value="1"/>
</dbReference>
<dbReference type="RefSeq" id="WP_219041197.1">
    <property type="nucleotide sequence ID" value="NZ_JAHWDF010000021.1"/>
</dbReference>
<name>A0ABS6W4W7_9FLAO</name>
<protein>
    <submittedName>
        <fullName evidence="2">Helix-turn-helix domain-containing protein</fullName>
    </submittedName>
</protein>